<dbReference type="EMBL" id="CACQ02006208">
    <property type="protein sequence ID" value="CCF43581.1"/>
    <property type="molecule type" value="Genomic_DNA"/>
</dbReference>
<protein>
    <submittedName>
        <fullName evidence="1">Uncharacterized protein</fullName>
    </submittedName>
</protein>
<dbReference type="HOGENOM" id="CLU_2928910_0_0_1"/>
<dbReference type="AlphaFoldDB" id="H1VTM3"/>
<evidence type="ECO:0000313" key="1">
    <source>
        <dbReference type="EMBL" id="CCF43581.1"/>
    </source>
</evidence>
<name>H1VTM3_COLHI</name>
<dbReference type="Proteomes" id="UP000007174">
    <property type="component" value="Unassembled WGS sequence"/>
</dbReference>
<evidence type="ECO:0000313" key="2">
    <source>
        <dbReference type="Proteomes" id="UP000007174"/>
    </source>
</evidence>
<sequence>MESIARISSLLESARELTLDAASATRSSRSTGRPLDRTQIKKLLDSRNDREVLDGLRRVLS</sequence>
<gene>
    <name evidence="1" type="ORF">CH063_13242</name>
</gene>
<dbReference type="STRING" id="759273.H1VTM3"/>
<dbReference type="VEuPathDB" id="FungiDB:CH63R_13500"/>
<reference evidence="2" key="1">
    <citation type="journal article" date="2012" name="Nat. Genet.">
        <title>Lifestyle transitions in plant pathogenic Colletotrichum fungi deciphered by genome and transcriptome analyses.</title>
        <authorList>
            <person name="O'Connell R.J."/>
            <person name="Thon M.R."/>
            <person name="Hacquard S."/>
            <person name="Amyotte S.G."/>
            <person name="Kleemann J."/>
            <person name="Torres M.F."/>
            <person name="Damm U."/>
            <person name="Buiate E.A."/>
            <person name="Epstein L."/>
            <person name="Alkan N."/>
            <person name="Altmueller J."/>
            <person name="Alvarado-Balderrama L."/>
            <person name="Bauser C.A."/>
            <person name="Becker C."/>
            <person name="Birren B.W."/>
            <person name="Chen Z."/>
            <person name="Choi J."/>
            <person name="Crouch J.A."/>
            <person name="Duvick J.P."/>
            <person name="Farman M.A."/>
            <person name="Gan P."/>
            <person name="Heiman D."/>
            <person name="Henrissat B."/>
            <person name="Howard R.J."/>
            <person name="Kabbage M."/>
            <person name="Koch C."/>
            <person name="Kracher B."/>
            <person name="Kubo Y."/>
            <person name="Law A.D."/>
            <person name="Lebrun M.-H."/>
            <person name="Lee Y.-H."/>
            <person name="Miyara I."/>
            <person name="Moore N."/>
            <person name="Neumann U."/>
            <person name="Nordstroem K."/>
            <person name="Panaccione D.G."/>
            <person name="Panstruga R."/>
            <person name="Place M."/>
            <person name="Proctor R.H."/>
            <person name="Prusky D."/>
            <person name="Rech G."/>
            <person name="Reinhardt R."/>
            <person name="Rollins J.A."/>
            <person name="Rounsley S."/>
            <person name="Schardl C.L."/>
            <person name="Schwartz D.C."/>
            <person name="Shenoy N."/>
            <person name="Shirasu K."/>
            <person name="Sikhakolli U.R."/>
            <person name="Stueber K."/>
            <person name="Sukno S.A."/>
            <person name="Sweigard J.A."/>
            <person name="Takano Y."/>
            <person name="Takahara H."/>
            <person name="Trail F."/>
            <person name="van der Does H.C."/>
            <person name="Voll L.M."/>
            <person name="Will I."/>
            <person name="Young S."/>
            <person name="Zeng Q."/>
            <person name="Zhang J."/>
            <person name="Zhou S."/>
            <person name="Dickman M.B."/>
            <person name="Schulze-Lefert P."/>
            <person name="Ver Loren van Themaat E."/>
            <person name="Ma L.-J."/>
            <person name="Vaillancourt L.J."/>
        </authorList>
    </citation>
    <scope>NUCLEOTIDE SEQUENCE [LARGE SCALE GENOMIC DNA]</scope>
    <source>
        <strain evidence="2">IMI 349063</strain>
    </source>
</reference>
<feature type="non-terminal residue" evidence="1">
    <location>
        <position position="61"/>
    </location>
</feature>
<accession>H1VTM3</accession>
<proteinExistence type="predicted"/>
<organism evidence="1 2">
    <name type="scientific">Colletotrichum higginsianum (strain IMI 349063)</name>
    <name type="common">Crucifer anthracnose fungus</name>
    <dbReference type="NCBI Taxonomy" id="759273"/>
    <lineage>
        <taxon>Eukaryota</taxon>
        <taxon>Fungi</taxon>
        <taxon>Dikarya</taxon>
        <taxon>Ascomycota</taxon>
        <taxon>Pezizomycotina</taxon>
        <taxon>Sordariomycetes</taxon>
        <taxon>Hypocreomycetidae</taxon>
        <taxon>Glomerellales</taxon>
        <taxon>Glomerellaceae</taxon>
        <taxon>Colletotrichum</taxon>
        <taxon>Colletotrichum destructivum species complex</taxon>
    </lineage>
</organism>